<dbReference type="Proteomes" id="UP000229385">
    <property type="component" value="Unassembled WGS sequence"/>
</dbReference>
<sequence>MSEFFQEIYKMRPWYHNFEKLGVQTNFPDERSWKNLWFKKQGIRHHAKQQERKEKCIVPFIKKSISDLHNGGNLNPRILYLFASDGYYGFLAKKMSPNSELVLVDNDFFAKEHISDMERAKTMAHVLNIADKTYCVKEDVNNYIKNSSKFDLILCLGGLYHIENPKEFLQKLKSLTSSYLVISSAVKADTSDPNYFETPRPGFTWGSWFSEATLHKWLLELNYNIVDSCSDKREGDDTQAIGGAYYLCKQNS</sequence>
<name>A0A2M7XEK0_9BACT</name>
<dbReference type="AlphaFoldDB" id="A0A2M7XEK0"/>
<protein>
    <recommendedName>
        <fullName evidence="3">Methyltransferase domain-containing protein</fullName>
    </recommendedName>
</protein>
<reference evidence="2" key="1">
    <citation type="submission" date="2017-09" db="EMBL/GenBank/DDBJ databases">
        <title>Depth-based differentiation of microbial function through sediment-hosted aquifers and enrichment of novel symbionts in the deep terrestrial subsurface.</title>
        <authorList>
            <person name="Probst A.J."/>
            <person name="Ladd B."/>
            <person name="Jarett J.K."/>
            <person name="Geller-Mcgrath D.E."/>
            <person name="Sieber C.M.K."/>
            <person name="Emerson J.B."/>
            <person name="Anantharaman K."/>
            <person name="Thomas B.C."/>
            <person name="Malmstrom R."/>
            <person name="Stieglmeier M."/>
            <person name="Klingl A."/>
            <person name="Woyke T."/>
            <person name="Ryan C.M."/>
            <person name="Banfield J.F."/>
        </authorList>
    </citation>
    <scope>NUCLEOTIDE SEQUENCE [LARGE SCALE GENOMIC DNA]</scope>
</reference>
<organism evidence="1 2">
    <name type="scientific">Candidatus Uhrbacteria bacterium CG_4_9_14_3_um_filter_50_9</name>
    <dbReference type="NCBI Taxonomy" id="1975035"/>
    <lineage>
        <taxon>Bacteria</taxon>
        <taxon>Candidatus Uhriibacteriota</taxon>
    </lineage>
</organism>
<dbReference type="InterPro" id="IPR029063">
    <property type="entry name" value="SAM-dependent_MTases_sf"/>
</dbReference>
<comment type="caution">
    <text evidence="1">The sequence shown here is derived from an EMBL/GenBank/DDBJ whole genome shotgun (WGS) entry which is preliminary data.</text>
</comment>
<evidence type="ECO:0000313" key="2">
    <source>
        <dbReference type="Proteomes" id="UP000229385"/>
    </source>
</evidence>
<dbReference type="SUPFAM" id="SSF53335">
    <property type="entry name" value="S-adenosyl-L-methionine-dependent methyltransferases"/>
    <property type="match status" value="1"/>
</dbReference>
<dbReference type="Gene3D" id="3.40.50.150">
    <property type="entry name" value="Vaccinia Virus protein VP39"/>
    <property type="match status" value="1"/>
</dbReference>
<dbReference type="Pfam" id="PF13489">
    <property type="entry name" value="Methyltransf_23"/>
    <property type="match status" value="1"/>
</dbReference>
<dbReference type="EMBL" id="PFWU01000009">
    <property type="protein sequence ID" value="PJA46146.1"/>
    <property type="molecule type" value="Genomic_DNA"/>
</dbReference>
<accession>A0A2M7XEK0</accession>
<evidence type="ECO:0008006" key="3">
    <source>
        <dbReference type="Google" id="ProtNLM"/>
    </source>
</evidence>
<evidence type="ECO:0000313" key="1">
    <source>
        <dbReference type="EMBL" id="PJA46146.1"/>
    </source>
</evidence>
<gene>
    <name evidence="1" type="ORF">CO174_00705</name>
</gene>
<proteinExistence type="predicted"/>